<keyword evidence="13" id="KW-1185">Reference proteome</keyword>
<keyword evidence="7" id="KW-0378">Hydrolase</keyword>
<dbReference type="HOGENOM" id="CLU_278195_0_0_10"/>
<keyword evidence="4" id="KW-0964">Secreted</keyword>
<evidence type="ECO:0000256" key="1">
    <source>
        <dbReference type="ARBA" id="ARBA00001947"/>
    </source>
</evidence>
<evidence type="ECO:0000313" key="12">
    <source>
        <dbReference type="EMBL" id="CCH00209.1"/>
    </source>
</evidence>
<dbReference type="GO" id="GO:0005615">
    <property type="term" value="C:extracellular space"/>
    <property type="evidence" value="ECO:0007669"/>
    <property type="project" value="InterPro"/>
</dbReference>
<evidence type="ECO:0000256" key="7">
    <source>
        <dbReference type="ARBA" id="ARBA00022801"/>
    </source>
</evidence>
<comment type="similarity">
    <text evidence="3">Belongs to the peptidase M36 family.</text>
</comment>
<evidence type="ECO:0000256" key="2">
    <source>
        <dbReference type="ARBA" id="ARBA00004613"/>
    </source>
</evidence>
<dbReference type="eggNOG" id="COG4733">
    <property type="taxonomic scope" value="Bacteria"/>
</dbReference>
<keyword evidence="10" id="KW-0865">Zymogen</keyword>
<keyword evidence="11" id="KW-0732">Signal</keyword>
<dbReference type="CDD" id="cd09596">
    <property type="entry name" value="M36"/>
    <property type="match status" value="1"/>
</dbReference>
<dbReference type="InterPro" id="IPR001842">
    <property type="entry name" value="Peptidase_M36"/>
</dbReference>
<gene>
    <name evidence="12" type="ORF">FAES_2200</name>
</gene>
<evidence type="ECO:0000256" key="5">
    <source>
        <dbReference type="ARBA" id="ARBA00022670"/>
    </source>
</evidence>
<dbReference type="PANTHER" id="PTHR33478:SF1">
    <property type="entry name" value="EXTRACELLULAR METALLOPROTEINASE MEP"/>
    <property type="match status" value="1"/>
</dbReference>
<dbReference type="GO" id="GO:0006508">
    <property type="term" value="P:proteolysis"/>
    <property type="evidence" value="ECO:0007669"/>
    <property type="project" value="UniProtKB-KW"/>
</dbReference>
<protein>
    <submittedName>
        <fullName evidence="12">Uncharacterized protein</fullName>
    </submittedName>
</protein>
<dbReference type="SUPFAM" id="SSF55486">
    <property type="entry name" value="Metalloproteases ('zincins'), catalytic domain"/>
    <property type="match status" value="1"/>
</dbReference>
<dbReference type="EMBL" id="HE796683">
    <property type="protein sequence ID" value="CCH00209.1"/>
    <property type="molecule type" value="Genomic_DNA"/>
</dbReference>
<dbReference type="Gene3D" id="1.10.390.10">
    <property type="entry name" value="Neutral Protease Domain 2"/>
    <property type="match status" value="1"/>
</dbReference>
<evidence type="ECO:0000256" key="6">
    <source>
        <dbReference type="ARBA" id="ARBA00022723"/>
    </source>
</evidence>
<feature type="signal peptide" evidence="11">
    <location>
        <begin position="1"/>
        <end position="28"/>
    </location>
</feature>
<accession>I0K7V6</accession>
<name>I0K7V6_9BACT</name>
<comment type="cofactor">
    <cofactor evidence="1">
        <name>Zn(2+)</name>
        <dbReference type="ChEBI" id="CHEBI:29105"/>
    </cofactor>
</comment>
<organism evidence="12 13">
    <name type="scientific">Fibrella aestuarina BUZ 2</name>
    <dbReference type="NCBI Taxonomy" id="1166018"/>
    <lineage>
        <taxon>Bacteria</taxon>
        <taxon>Pseudomonadati</taxon>
        <taxon>Bacteroidota</taxon>
        <taxon>Cytophagia</taxon>
        <taxon>Cytophagales</taxon>
        <taxon>Spirosomataceae</taxon>
        <taxon>Fibrella</taxon>
    </lineage>
</organism>
<dbReference type="KEGG" id="fae:FAES_2200"/>
<keyword evidence="9" id="KW-0482">Metalloprotease</keyword>
<evidence type="ECO:0000256" key="8">
    <source>
        <dbReference type="ARBA" id="ARBA00022833"/>
    </source>
</evidence>
<reference evidence="12 13" key="1">
    <citation type="journal article" date="2012" name="J. Bacteriol.">
        <title>Genome Sequence of Fibrella aestuarina BUZ 2T, a Filamentous Marine Bacterium.</title>
        <authorList>
            <person name="Filippini M."/>
            <person name="Qi W."/>
            <person name="Blom J."/>
            <person name="Goesmann A."/>
            <person name="Smits T.H."/>
            <person name="Bagheri H.C."/>
        </authorList>
    </citation>
    <scope>NUCLEOTIDE SEQUENCE [LARGE SCALE GENOMIC DNA]</scope>
    <source>
        <strain evidence="13">BUZ 2T</strain>
    </source>
</reference>
<dbReference type="Gene3D" id="3.10.170.10">
    <property type="match status" value="1"/>
</dbReference>
<keyword evidence="6" id="KW-0479">Metal-binding</keyword>
<dbReference type="Proteomes" id="UP000011058">
    <property type="component" value="Chromosome"/>
</dbReference>
<dbReference type="InterPro" id="IPR027268">
    <property type="entry name" value="Peptidase_M4/M1_CTD_sf"/>
</dbReference>
<dbReference type="OrthoDB" id="5377264at2"/>
<keyword evidence="5" id="KW-0645">Protease</keyword>
<dbReference type="AlphaFoldDB" id="I0K7V6"/>
<evidence type="ECO:0000256" key="11">
    <source>
        <dbReference type="SAM" id="SignalP"/>
    </source>
</evidence>
<proteinExistence type="inferred from homology"/>
<dbReference type="GO" id="GO:0008270">
    <property type="term" value="F:zinc ion binding"/>
    <property type="evidence" value="ECO:0007669"/>
    <property type="project" value="InterPro"/>
</dbReference>
<dbReference type="InterPro" id="IPR050371">
    <property type="entry name" value="Fungal_virulence_M36"/>
</dbReference>
<dbReference type="PRINTS" id="PR00999">
    <property type="entry name" value="FUNGALYSIN"/>
</dbReference>
<evidence type="ECO:0000256" key="4">
    <source>
        <dbReference type="ARBA" id="ARBA00022525"/>
    </source>
</evidence>
<evidence type="ECO:0000313" key="13">
    <source>
        <dbReference type="Proteomes" id="UP000011058"/>
    </source>
</evidence>
<dbReference type="Pfam" id="PF02128">
    <property type="entry name" value="Peptidase_M36"/>
    <property type="match status" value="1"/>
</dbReference>
<evidence type="ECO:0000256" key="9">
    <source>
        <dbReference type="ARBA" id="ARBA00023049"/>
    </source>
</evidence>
<dbReference type="RefSeq" id="WP_015331308.1">
    <property type="nucleotide sequence ID" value="NC_020054.1"/>
</dbReference>
<dbReference type="PANTHER" id="PTHR33478">
    <property type="entry name" value="EXTRACELLULAR METALLOPROTEINASE MEP"/>
    <property type="match status" value="1"/>
</dbReference>
<comment type="subcellular location">
    <subcellularLocation>
        <location evidence="2">Secreted</location>
    </subcellularLocation>
</comment>
<dbReference type="PATRIC" id="fig|1166018.3.peg.3954"/>
<sequence>MNPPFTGRTPFAAILLTLLCLAGYGAYAQSDIETAKQYVRQYGQAQAISPADVDELIVSSAYLSPTTGWYHVYFNQGYRSIEVYNRLMNVVLTGGQVTYLTHNFVPISADLPTIGSIKNTLTPLDALRKATAHVGMPALDAGPIRELNTVRLGDGTLTKTVYAAAAVSHDPVNVKLCWLPIDVDRKGESVVDKLQLTWNVTFLTPDGKNRWNIHLDANTGVVVRQFDELIHCEFGTPAHAHTPLVSPGKVPDRAVGLPARPLAANSYTVFDHPLESPSFGARTVSTNPYTRFVPSGTGPGATNGWHTDGSTSYTITRGNNVWAQEDTNANDGVGASPASATLDFDYPYTQGLNTAAANQNAAITNLFYWSNVIHDVLWRYGFDEPSGNFQQTNLDRGGAGNDHVLADAQDGAGTNNANFSIPPDGGNGRMQMYLWTGNSYQPDGSFDNGIVSHEYGHGWSVRLTGGPANSSCLQNVEQPGEGWSDYLALMLTTNWSSLSANVASANVPRGIGTYVLGQPTTGSGIRLYRYSYDKATVNNPVTYAKVGDVSFSRPHGIGSIWATMLWDMTWEIILQDGQIEATIYSTPANVTAMRGNVAALKLVNEGLRLQPCSPSFVQSRDAILQADQLLFNGRYRCAIGRAFARRGLGANASTGNSSNDRIVIEDFTPIDGANLSSPTTATICTGTVFAYTATSGTAGLTYAWSRPAVSGISNTSATGSSATVNETLVNTTNSPITVTYSFSISPNACGAVSVVPVNVLVSPIVTPTVGTYSICQNATVPAGQGLVVPISLLGTLSGTLTTSSPTYAHATGDNVTVYSPGSTVYYRSYTFTAPASGTQTFEITAAALSDGGNNDTYLALYQTTFNPASPGINFLRGDDDSGVDRLSKLTHSLVQGTTYVIVVSAYNNGVTGSYTMQASTPLFVGGTPNWFTSASGGSAIFTGTVFNPVGVAGAGVPNTATPGTTTFYVSTAESVACRRATTFTILTTAPPTVTSTTLTQGNSVVLSASGCTGTTALLRWYQTVGDGEVSMPVSPTVTTQYYARCQRTTGSLTCLSDKSLNSTVMVVPGTSVESVTSGLWNAPSTWSCNCVPNGTLPVRILHTVTVPDAYTGQAKGIRFSGNGKLSVQGSGQVATLN</sequence>
<keyword evidence="8" id="KW-0862">Zinc</keyword>
<feature type="chain" id="PRO_5003631227" evidence="11">
    <location>
        <begin position="29"/>
        <end position="1137"/>
    </location>
</feature>
<evidence type="ECO:0000256" key="3">
    <source>
        <dbReference type="ARBA" id="ARBA00006006"/>
    </source>
</evidence>
<evidence type="ECO:0000256" key="10">
    <source>
        <dbReference type="ARBA" id="ARBA00023145"/>
    </source>
</evidence>
<dbReference type="GO" id="GO:0004222">
    <property type="term" value="F:metalloendopeptidase activity"/>
    <property type="evidence" value="ECO:0007669"/>
    <property type="project" value="InterPro"/>
</dbReference>